<keyword evidence="3" id="KW-1185">Reference proteome</keyword>
<keyword evidence="1" id="KW-1133">Transmembrane helix</keyword>
<comment type="caution">
    <text evidence="2">The sequence shown here is derived from an EMBL/GenBank/DDBJ whole genome shotgun (WGS) entry which is preliminary data.</text>
</comment>
<evidence type="ECO:0000313" key="3">
    <source>
        <dbReference type="Proteomes" id="UP001430356"/>
    </source>
</evidence>
<evidence type="ECO:0000313" key="2">
    <source>
        <dbReference type="EMBL" id="KAK7194852.1"/>
    </source>
</evidence>
<feature type="transmembrane region" description="Helical" evidence="1">
    <location>
        <begin position="107"/>
        <end position="127"/>
    </location>
</feature>
<keyword evidence="1" id="KW-0472">Membrane</keyword>
<keyword evidence="1" id="KW-0812">Transmembrane</keyword>
<proteinExistence type="predicted"/>
<dbReference type="Proteomes" id="UP001430356">
    <property type="component" value="Unassembled WGS sequence"/>
</dbReference>
<accession>A0AAW0ELD5</accession>
<organism evidence="2 3">
    <name type="scientific">Novymonas esmeraldas</name>
    <dbReference type="NCBI Taxonomy" id="1808958"/>
    <lineage>
        <taxon>Eukaryota</taxon>
        <taxon>Discoba</taxon>
        <taxon>Euglenozoa</taxon>
        <taxon>Kinetoplastea</taxon>
        <taxon>Metakinetoplastina</taxon>
        <taxon>Trypanosomatida</taxon>
        <taxon>Trypanosomatidae</taxon>
        <taxon>Novymonas</taxon>
    </lineage>
</organism>
<reference evidence="2 3" key="1">
    <citation type="journal article" date="2021" name="MBio">
        <title>A New Model Trypanosomatid, Novymonas esmeraldas: Genomic Perception of Its 'Candidatus Pandoraea novymonadis' Endosymbiont.</title>
        <authorList>
            <person name="Zakharova A."/>
            <person name="Saura A."/>
            <person name="Butenko A."/>
            <person name="Podesvova L."/>
            <person name="Warmusova S."/>
            <person name="Kostygov A.Y."/>
            <person name="Nenarokova A."/>
            <person name="Lukes J."/>
            <person name="Opperdoes F.R."/>
            <person name="Yurchenko V."/>
        </authorList>
    </citation>
    <scope>NUCLEOTIDE SEQUENCE [LARGE SCALE GENOMIC DNA]</scope>
    <source>
        <strain evidence="2 3">E262AT.01</strain>
    </source>
</reference>
<protein>
    <submittedName>
        <fullName evidence="2">Uncharacterized protein</fullName>
    </submittedName>
</protein>
<gene>
    <name evidence="2" type="ORF">NESM_000406100</name>
</gene>
<dbReference type="EMBL" id="JAECZO010000043">
    <property type="protein sequence ID" value="KAK7194852.1"/>
    <property type="molecule type" value="Genomic_DNA"/>
</dbReference>
<dbReference type="AlphaFoldDB" id="A0AAW0ELD5"/>
<evidence type="ECO:0000256" key="1">
    <source>
        <dbReference type="SAM" id="Phobius"/>
    </source>
</evidence>
<sequence>MAPLPRLAASVRPCWSTPRPRPAFLAATTAVLPWSSASTATASVSTSSHALTCSRRCFYEKIRDKRDGSEAAGPDEMFHDFPKSPTRQAVPVELHRSNADAVRDAETLNAVFCGILAVLLSALIYALNPFRSDPYSRPEGYGMTEPKLVYGSSDLAGRGR</sequence>
<name>A0AAW0ELD5_9TRYP</name>